<comment type="caution">
    <text evidence="2">The sequence shown here is derived from an EMBL/GenBank/DDBJ whole genome shotgun (WGS) entry which is preliminary data.</text>
</comment>
<proteinExistence type="predicted"/>
<protein>
    <submittedName>
        <fullName evidence="2">Uncharacterized protein</fullName>
    </submittedName>
</protein>
<accession>A0A8T0JM67</accession>
<feature type="compositionally biased region" description="Basic and acidic residues" evidence="1">
    <location>
        <begin position="14"/>
        <end position="23"/>
    </location>
</feature>
<organism evidence="2 3">
    <name type="scientific">Phaseolus angularis</name>
    <name type="common">Azuki bean</name>
    <name type="synonym">Vigna angularis</name>
    <dbReference type="NCBI Taxonomy" id="3914"/>
    <lineage>
        <taxon>Eukaryota</taxon>
        <taxon>Viridiplantae</taxon>
        <taxon>Streptophyta</taxon>
        <taxon>Embryophyta</taxon>
        <taxon>Tracheophyta</taxon>
        <taxon>Spermatophyta</taxon>
        <taxon>Magnoliopsida</taxon>
        <taxon>eudicotyledons</taxon>
        <taxon>Gunneridae</taxon>
        <taxon>Pentapetalae</taxon>
        <taxon>rosids</taxon>
        <taxon>fabids</taxon>
        <taxon>Fabales</taxon>
        <taxon>Fabaceae</taxon>
        <taxon>Papilionoideae</taxon>
        <taxon>50 kb inversion clade</taxon>
        <taxon>NPAAA clade</taxon>
        <taxon>indigoferoid/millettioid clade</taxon>
        <taxon>Phaseoleae</taxon>
        <taxon>Vigna</taxon>
    </lineage>
</organism>
<evidence type="ECO:0000313" key="3">
    <source>
        <dbReference type="Proteomes" id="UP000743370"/>
    </source>
</evidence>
<dbReference type="AlphaFoldDB" id="A0A8T0JM67"/>
<sequence>MMMPKVDVDDEDESKSSSDDAKNDVGGGNVGKDGVHGFEGMDGGGRYDIYAFPDQLTWDHGLVDHPVLELTKRSYYTPINDQHIESIVKWDRVVRGATSRCCMVMHGGCALIEYLQHSSGLFIDQTVDPLLTTSSRQSPNHRFRHYLNVVPKNFLVPLRTSLANPFPPLPRPDIFSTVFALKEIYFEDLGFSASLNWN</sequence>
<dbReference type="EMBL" id="JABFOF010000010">
    <property type="protein sequence ID" value="KAG2377011.1"/>
    <property type="molecule type" value="Genomic_DNA"/>
</dbReference>
<name>A0A8T0JM67_PHAAN</name>
<evidence type="ECO:0000313" key="2">
    <source>
        <dbReference type="EMBL" id="KAG2377011.1"/>
    </source>
</evidence>
<reference evidence="2 3" key="1">
    <citation type="submission" date="2020-05" db="EMBL/GenBank/DDBJ databases">
        <title>Vigna angularis (adzuki bean) Var. LongXiaoDou No. 4 denovo assembly.</title>
        <authorList>
            <person name="Xiang H."/>
        </authorList>
    </citation>
    <scope>NUCLEOTIDE SEQUENCE [LARGE SCALE GENOMIC DNA]</scope>
    <source>
        <tissue evidence="2">Leaf</tissue>
    </source>
</reference>
<gene>
    <name evidence="2" type="ORF">HKW66_Vig0175840</name>
</gene>
<dbReference type="Proteomes" id="UP000743370">
    <property type="component" value="Unassembled WGS sequence"/>
</dbReference>
<evidence type="ECO:0000256" key="1">
    <source>
        <dbReference type="SAM" id="MobiDB-lite"/>
    </source>
</evidence>
<feature type="region of interest" description="Disordered" evidence="1">
    <location>
        <begin position="1"/>
        <end position="35"/>
    </location>
</feature>